<protein>
    <submittedName>
        <fullName evidence="2">Uncharacterized protein</fullName>
    </submittedName>
</protein>
<dbReference type="OrthoDB" id="513429at2"/>
<dbReference type="eggNOG" id="COG3468">
    <property type="taxonomic scope" value="Bacteria"/>
</dbReference>
<dbReference type="KEGG" id="cyn:Cyan7425_3343"/>
<dbReference type="HOGENOM" id="CLU_057853_2_0_3"/>
<dbReference type="STRING" id="395961.Cyan7425_3343"/>
<dbReference type="AlphaFoldDB" id="B8HPV9"/>
<organism evidence="2">
    <name type="scientific">Cyanothece sp. (strain PCC 7425 / ATCC 29141)</name>
    <dbReference type="NCBI Taxonomy" id="395961"/>
    <lineage>
        <taxon>Bacteria</taxon>
        <taxon>Bacillati</taxon>
        <taxon>Cyanobacteriota</taxon>
        <taxon>Cyanophyceae</taxon>
        <taxon>Gomontiellales</taxon>
        <taxon>Cyanothecaceae</taxon>
        <taxon>Cyanothece</taxon>
    </lineage>
</organism>
<proteinExistence type="predicted"/>
<feature type="compositionally biased region" description="Pro residues" evidence="1">
    <location>
        <begin position="1"/>
        <end position="27"/>
    </location>
</feature>
<sequence>MSQPSPSPESQPPDQPPELRPQPPSAGPPSSSARLVQTLAQTWQFLQPVLLRQSIVLLRGTIQLLNLGLNRLEAVATDKGVSTTLATPSFWLKLQPFLHQLWQQWQKLLGFLRSRLPDRWQTWSDPALTGGVAALLVLFFWITSALIPDHPSAPVAPRPLPVAIAPAPLEPVAEPEPVVVPSPVAVEPPPVPAAPEIPPPPEPEPIVELSPEQARIAEIQSQFNQVTDTYGKGLLAELQVNFAASRLRLQLDNHWYDLNATRQDQLAQEVLQRAQDLDFNRLEIIDGQGDLVAREPVIGTEAIVLKRRLV</sequence>
<dbReference type="EMBL" id="CP001344">
    <property type="protein sequence ID" value="ACL45668.1"/>
    <property type="molecule type" value="Genomic_DNA"/>
</dbReference>
<gene>
    <name evidence="2" type="ordered locus">Cyan7425_3343</name>
</gene>
<reference evidence="2" key="1">
    <citation type="submission" date="2009-01" db="EMBL/GenBank/DDBJ databases">
        <title>Complete sequence of chromosome Cyanothece sp. PCC 7425.</title>
        <authorList>
            <consortium name="US DOE Joint Genome Institute"/>
            <person name="Lucas S."/>
            <person name="Copeland A."/>
            <person name="Lapidus A."/>
            <person name="Glavina del Rio T."/>
            <person name="Dalin E."/>
            <person name="Tice H."/>
            <person name="Bruce D."/>
            <person name="Goodwin L."/>
            <person name="Pitluck S."/>
            <person name="Sims D."/>
            <person name="Meineke L."/>
            <person name="Brettin T."/>
            <person name="Detter J.C."/>
            <person name="Han C."/>
            <person name="Larimer F."/>
            <person name="Land M."/>
            <person name="Hauser L."/>
            <person name="Kyrpides N."/>
            <person name="Ovchinnikova G."/>
            <person name="Liberton M."/>
            <person name="Stoeckel J."/>
            <person name="Banerjee A."/>
            <person name="Singh A."/>
            <person name="Page L."/>
            <person name="Sato H."/>
            <person name="Zhao L."/>
            <person name="Sherman L."/>
            <person name="Pakrasi H."/>
            <person name="Richardson P."/>
        </authorList>
    </citation>
    <scope>NUCLEOTIDE SEQUENCE</scope>
    <source>
        <strain evidence="2">PCC 7425</strain>
    </source>
</reference>
<feature type="region of interest" description="Disordered" evidence="1">
    <location>
        <begin position="1"/>
        <end position="32"/>
    </location>
</feature>
<accession>B8HPV9</accession>
<evidence type="ECO:0000313" key="2">
    <source>
        <dbReference type="EMBL" id="ACL45668.1"/>
    </source>
</evidence>
<name>B8HPV9_CYAP4</name>
<evidence type="ECO:0000256" key="1">
    <source>
        <dbReference type="SAM" id="MobiDB-lite"/>
    </source>
</evidence>